<dbReference type="PANTHER" id="PTHR43255">
    <property type="entry name" value="IRON-SULFUR-BINDING OXIDOREDUCTASE FADF-RELATED-RELATED"/>
    <property type="match status" value="1"/>
</dbReference>
<dbReference type="InterPro" id="IPR051460">
    <property type="entry name" value="HdrC_iron-sulfur_subunit"/>
</dbReference>
<feature type="domain" description="Cysteine-rich" evidence="6">
    <location>
        <begin position="114"/>
        <end position="191"/>
    </location>
</feature>
<dbReference type="EMBL" id="LAZR01002047">
    <property type="protein sequence ID" value="KKN35310.1"/>
    <property type="molecule type" value="Genomic_DNA"/>
</dbReference>
<dbReference type="GO" id="GO:0016491">
    <property type="term" value="F:oxidoreductase activity"/>
    <property type="evidence" value="ECO:0007669"/>
    <property type="project" value="UniProtKB-KW"/>
</dbReference>
<reference evidence="7" key="1">
    <citation type="journal article" date="2015" name="Nature">
        <title>Complex archaea that bridge the gap between prokaryotes and eukaryotes.</title>
        <authorList>
            <person name="Spang A."/>
            <person name="Saw J.H."/>
            <person name="Jorgensen S.L."/>
            <person name="Zaremba-Niedzwiedzka K."/>
            <person name="Martijn J."/>
            <person name="Lind A.E."/>
            <person name="van Eijk R."/>
            <person name="Schleper C."/>
            <person name="Guy L."/>
            <person name="Ettema T.J."/>
        </authorList>
    </citation>
    <scope>NUCLEOTIDE SEQUENCE</scope>
</reference>
<dbReference type="AlphaFoldDB" id="A0A0F9PUJ1"/>
<keyword evidence="1" id="KW-0004">4Fe-4S</keyword>
<keyword evidence="2" id="KW-0479">Metal-binding</keyword>
<feature type="domain" description="Cysteine-rich" evidence="6">
    <location>
        <begin position="224"/>
        <end position="306"/>
    </location>
</feature>
<dbReference type="GO" id="GO:0051539">
    <property type="term" value="F:4 iron, 4 sulfur cluster binding"/>
    <property type="evidence" value="ECO:0007669"/>
    <property type="project" value="UniProtKB-KW"/>
</dbReference>
<sequence>MKERIEGRKNFPTDEVDPENFLSDNEIRNLLREKNNTKFTQNDFYTLFNCVHCGECETEPERFLLKQKYIADGNTFEEINEMLENFKKYRSPYPSNKMRIKKPKNLSLKSDTLLFMGCLSTIRIPKYTEHVLEYLLNQKVEYTILDTEICCGWHLLASGLKAEFDICIKENREIFKKFKKVICVCPACFYLFNNFLKPELETDIEFKYISDYIVPSESKKKGRVAVQHLCQLMNRGMEGVDKTIDKILIKSGYTIVDVPHWCCGGGTGWMGRTSVIESIARKRMSDFNKKSIDFVTTYCPSCWWIIRRFSKLCKIEPKIKDLFELLL</sequence>
<evidence type="ECO:0000256" key="4">
    <source>
        <dbReference type="ARBA" id="ARBA00023004"/>
    </source>
</evidence>
<name>A0A0F9PUJ1_9ZZZZ</name>
<dbReference type="GO" id="GO:0005886">
    <property type="term" value="C:plasma membrane"/>
    <property type="evidence" value="ECO:0007669"/>
    <property type="project" value="TreeGrafter"/>
</dbReference>
<proteinExistence type="predicted"/>
<accession>A0A0F9PUJ1</accession>
<evidence type="ECO:0000259" key="6">
    <source>
        <dbReference type="Pfam" id="PF02754"/>
    </source>
</evidence>
<evidence type="ECO:0000256" key="5">
    <source>
        <dbReference type="ARBA" id="ARBA00023014"/>
    </source>
</evidence>
<evidence type="ECO:0000256" key="3">
    <source>
        <dbReference type="ARBA" id="ARBA00023002"/>
    </source>
</evidence>
<dbReference type="InterPro" id="IPR004017">
    <property type="entry name" value="Cys_rich_dom"/>
</dbReference>
<evidence type="ECO:0000313" key="7">
    <source>
        <dbReference type="EMBL" id="KKN35310.1"/>
    </source>
</evidence>
<keyword evidence="5" id="KW-0411">Iron-sulfur</keyword>
<dbReference type="PANTHER" id="PTHR43255:SF1">
    <property type="entry name" value="IRON-SULFUR-BINDING OXIDOREDUCTASE FADF-RELATED"/>
    <property type="match status" value="1"/>
</dbReference>
<keyword evidence="4" id="KW-0408">Iron</keyword>
<comment type="caution">
    <text evidence="7">The sequence shown here is derived from an EMBL/GenBank/DDBJ whole genome shotgun (WGS) entry which is preliminary data.</text>
</comment>
<keyword evidence="3" id="KW-0560">Oxidoreductase</keyword>
<dbReference type="GO" id="GO:0046872">
    <property type="term" value="F:metal ion binding"/>
    <property type="evidence" value="ECO:0007669"/>
    <property type="project" value="UniProtKB-KW"/>
</dbReference>
<evidence type="ECO:0000256" key="1">
    <source>
        <dbReference type="ARBA" id="ARBA00022485"/>
    </source>
</evidence>
<gene>
    <name evidence="7" type="ORF">LCGC14_0785050</name>
</gene>
<evidence type="ECO:0000256" key="2">
    <source>
        <dbReference type="ARBA" id="ARBA00022723"/>
    </source>
</evidence>
<protein>
    <recommendedName>
        <fullName evidence="6">Cysteine-rich domain-containing protein</fullName>
    </recommendedName>
</protein>
<dbReference type="Pfam" id="PF02754">
    <property type="entry name" value="CCG"/>
    <property type="match status" value="2"/>
</dbReference>
<organism evidence="7">
    <name type="scientific">marine sediment metagenome</name>
    <dbReference type="NCBI Taxonomy" id="412755"/>
    <lineage>
        <taxon>unclassified sequences</taxon>
        <taxon>metagenomes</taxon>
        <taxon>ecological metagenomes</taxon>
    </lineage>
</organism>